<protein>
    <submittedName>
        <fullName evidence="2">Uncharacterized protein</fullName>
    </submittedName>
</protein>
<name>A0AAN9A8N8_HALRR</name>
<dbReference type="AlphaFoldDB" id="A0AAN9A8N8"/>
<evidence type="ECO:0000313" key="2">
    <source>
        <dbReference type="EMBL" id="KAK7085041.1"/>
    </source>
</evidence>
<sequence length="330" mass="35319">MPFLTIRGEMCQEMDVNKKLNEAQVDFDTWSDISQKADLPADKKHRRVKRFRGGNVSNKPDVGIIFNDDSVRIHPHDPILFHGSTNSHLTREQLKWEKIYELLRKRGQVAAPQSSPGITRESLLECTLALRSQSPSTVSSGALPSKCEDLLSSGTGGTQRTQGTPSFPNVPHFGGSHTHQGSSSSFPGFPSSSSGHVHGNNGFSPQSSGHAHGNVFSPQSNGHVHGSNGFSPQSNGHAHGNVFSPQSTGHVHGSNGFHGNTAFLPQSNVPGNNGFPHQSHVHGNNGQTIQTPIVRNSFGSRRPVTSSQVSGSSGHVHVSRVNNGPPIIFG</sequence>
<feature type="compositionally biased region" description="Low complexity" evidence="1">
    <location>
        <begin position="304"/>
        <end position="321"/>
    </location>
</feature>
<comment type="caution">
    <text evidence="2">The sequence shown here is derived from an EMBL/GenBank/DDBJ whole genome shotgun (WGS) entry which is preliminary data.</text>
</comment>
<feature type="compositionally biased region" description="Polar residues" evidence="1">
    <location>
        <begin position="281"/>
        <end position="299"/>
    </location>
</feature>
<proteinExistence type="predicted"/>
<reference evidence="2 3" key="1">
    <citation type="submission" date="2023-11" db="EMBL/GenBank/DDBJ databases">
        <title>Halocaridina rubra genome assembly.</title>
        <authorList>
            <person name="Smith C."/>
        </authorList>
    </citation>
    <scope>NUCLEOTIDE SEQUENCE [LARGE SCALE GENOMIC DNA]</scope>
    <source>
        <strain evidence="2">EP-1</strain>
        <tissue evidence="2">Whole</tissue>
    </source>
</reference>
<organism evidence="2 3">
    <name type="scientific">Halocaridina rubra</name>
    <name type="common">Hawaiian red shrimp</name>
    <dbReference type="NCBI Taxonomy" id="373956"/>
    <lineage>
        <taxon>Eukaryota</taxon>
        <taxon>Metazoa</taxon>
        <taxon>Ecdysozoa</taxon>
        <taxon>Arthropoda</taxon>
        <taxon>Crustacea</taxon>
        <taxon>Multicrustacea</taxon>
        <taxon>Malacostraca</taxon>
        <taxon>Eumalacostraca</taxon>
        <taxon>Eucarida</taxon>
        <taxon>Decapoda</taxon>
        <taxon>Pleocyemata</taxon>
        <taxon>Caridea</taxon>
        <taxon>Atyoidea</taxon>
        <taxon>Atyidae</taxon>
        <taxon>Halocaridina</taxon>
    </lineage>
</organism>
<accession>A0AAN9A8N8</accession>
<evidence type="ECO:0000313" key="3">
    <source>
        <dbReference type="Proteomes" id="UP001381693"/>
    </source>
</evidence>
<feature type="compositionally biased region" description="Low complexity" evidence="1">
    <location>
        <begin position="172"/>
        <end position="194"/>
    </location>
</feature>
<dbReference type="EMBL" id="JAXCGZ010001919">
    <property type="protein sequence ID" value="KAK7085041.1"/>
    <property type="molecule type" value="Genomic_DNA"/>
</dbReference>
<feature type="compositionally biased region" description="Polar residues" evidence="1">
    <location>
        <begin position="216"/>
        <end position="236"/>
    </location>
</feature>
<evidence type="ECO:0000256" key="1">
    <source>
        <dbReference type="SAM" id="MobiDB-lite"/>
    </source>
</evidence>
<keyword evidence="3" id="KW-1185">Reference proteome</keyword>
<gene>
    <name evidence="2" type="ORF">SK128_002472</name>
</gene>
<dbReference type="Proteomes" id="UP001381693">
    <property type="component" value="Unassembled WGS sequence"/>
</dbReference>
<feature type="region of interest" description="Disordered" evidence="1">
    <location>
        <begin position="134"/>
        <end position="330"/>
    </location>
</feature>